<feature type="non-terminal residue" evidence="13">
    <location>
        <position position="409"/>
    </location>
</feature>
<dbReference type="NCBIfam" id="TIGR00348">
    <property type="entry name" value="hsdR"/>
    <property type="match status" value="1"/>
</dbReference>
<keyword evidence="7 10" id="KW-0378">Hydrolase</keyword>
<evidence type="ECO:0000256" key="4">
    <source>
        <dbReference type="ARBA" id="ARBA00022741"/>
    </source>
</evidence>
<dbReference type="InterPro" id="IPR027417">
    <property type="entry name" value="P-loop_NTPase"/>
</dbReference>
<dbReference type="Gene3D" id="3.90.1570.50">
    <property type="match status" value="1"/>
</dbReference>
<evidence type="ECO:0000256" key="5">
    <source>
        <dbReference type="ARBA" id="ARBA00022747"/>
    </source>
</evidence>
<evidence type="ECO:0000256" key="6">
    <source>
        <dbReference type="ARBA" id="ARBA00022759"/>
    </source>
</evidence>
<dbReference type="InterPro" id="IPR007409">
    <property type="entry name" value="Restrct_endonuc_type1_HsdR_N"/>
</dbReference>
<dbReference type="EC" id="3.1.21.3" evidence="10"/>
<dbReference type="AlphaFoldDB" id="A0A1V1P061"/>
<sequence>MKMTENDIEQLTIELLENAGYQYLHGASIAPDSDNPERQSYEDVLLIDRLRESVSKVNPSIPENVREDAIKQVQRLNSPELIANNETFHRMITEGIKVSFQKDGNERGDLVWLIDFINPENNDFLVVNQFTIVENNNNKRPDLIVFVNGLPLIVFELKNAENEQATVESAYKQIQTYKSFIPSLFNYNSFVVISDGLDVKAGSISAEFTRFMTWKSPSDQPKKSTPLNIMIDELLNKNTLLDYIRHFIVFEQSKKEDSKTGIITIQSVKKIAAYHQYYAVNKAVESTLKASGFLKIDGKYIEGDRKGGVVWHTQGSGKSLSMVFYAGKIILALDNPTILVITDRNDLDNQLFDTFASSKQLLRQEPVQADDRNHLKNYLKLSPEGLFFLQYKNLIQRKATYMKPYLKEK</sequence>
<dbReference type="GO" id="GO:0003677">
    <property type="term" value="F:DNA binding"/>
    <property type="evidence" value="ECO:0007669"/>
    <property type="project" value="UniProtKB-KW"/>
</dbReference>
<dbReference type="SUPFAM" id="SSF52540">
    <property type="entry name" value="P-loop containing nucleoside triphosphate hydrolases"/>
    <property type="match status" value="1"/>
</dbReference>
<dbReference type="GO" id="GO:0005524">
    <property type="term" value="F:ATP binding"/>
    <property type="evidence" value="ECO:0007669"/>
    <property type="project" value="UniProtKB-KW"/>
</dbReference>
<dbReference type="InterPro" id="IPR004473">
    <property type="entry name" value="Restrct_endonuc_typeI_HsdR"/>
</dbReference>
<evidence type="ECO:0000259" key="11">
    <source>
        <dbReference type="Pfam" id="PF04313"/>
    </source>
</evidence>
<keyword evidence="8 10" id="KW-0067">ATP-binding</keyword>
<dbReference type="CDD" id="cd22332">
    <property type="entry name" value="HsdR_N"/>
    <property type="match status" value="1"/>
</dbReference>
<evidence type="ECO:0000313" key="13">
    <source>
        <dbReference type="EMBL" id="ETR68174.1"/>
    </source>
</evidence>
<dbReference type="Proteomes" id="UP000189670">
    <property type="component" value="Unassembled WGS sequence"/>
</dbReference>
<evidence type="ECO:0000256" key="8">
    <source>
        <dbReference type="ARBA" id="ARBA00022840"/>
    </source>
</evidence>
<evidence type="ECO:0000256" key="10">
    <source>
        <dbReference type="RuleBase" id="RU364115"/>
    </source>
</evidence>
<evidence type="ECO:0000256" key="7">
    <source>
        <dbReference type="ARBA" id="ARBA00022801"/>
    </source>
</evidence>
<keyword evidence="4 10" id="KW-0547">Nucleotide-binding</keyword>
<dbReference type="EMBL" id="ATBP01001045">
    <property type="protein sequence ID" value="ETR68174.1"/>
    <property type="molecule type" value="Genomic_DNA"/>
</dbReference>
<comment type="catalytic activity">
    <reaction evidence="1 10">
        <text>Endonucleolytic cleavage of DNA to give random double-stranded fragments with terminal 5'-phosphates, ATP is simultaneously hydrolyzed.</text>
        <dbReference type="EC" id="3.1.21.3"/>
    </reaction>
</comment>
<protein>
    <recommendedName>
        <fullName evidence="10">Type I restriction enzyme endonuclease subunit</fullName>
        <shortName evidence="10">R protein</shortName>
        <ecNumber evidence="10">3.1.21.3</ecNumber>
    </recommendedName>
</protein>
<reference evidence="14" key="1">
    <citation type="submission" date="2012-11" db="EMBL/GenBank/DDBJ databases">
        <authorList>
            <person name="Lucero-Rivera Y.E."/>
            <person name="Tovar-Ramirez D."/>
        </authorList>
    </citation>
    <scope>NUCLEOTIDE SEQUENCE [LARGE SCALE GENOMIC DNA]</scope>
    <source>
        <strain evidence="14">Araruama</strain>
    </source>
</reference>
<comment type="function">
    <text evidence="10">Subunit R is required for both nuclease and ATPase activities, but not for modification.</text>
</comment>
<evidence type="ECO:0000313" key="14">
    <source>
        <dbReference type="Proteomes" id="UP000189670"/>
    </source>
</evidence>
<dbReference type="InterPro" id="IPR040980">
    <property type="entry name" value="SWI2_SNF2"/>
</dbReference>
<dbReference type="Pfam" id="PF04313">
    <property type="entry name" value="HSDR_N"/>
    <property type="match status" value="1"/>
</dbReference>
<keyword evidence="6" id="KW-0255">Endonuclease</keyword>
<organism evidence="13 14">
    <name type="scientific">Candidatus Magnetoglobus multicellularis str. Araruama</name>
    <dbReference type="NCBI Taxonomy" id="890399"/>
    <lineage>
        <taxon>Bacteria</taxon>
        <taxon>Pseudomonadati</taxon>
        <taxon>Thermodesulfobacteriota</taxon>
        <taxon>Desulfobacteria</taxon>
        <taxon>Desulfobacterales</taxon>
        <taxon>Desulfobacteraceae</taxon>
        <taxon>Candidatus Magnetoglobus</taxon>
    </lineage>
</organism>
<dbReference type="GO" id="GO:0009307">
    <property type="term" value="P:DNA restriction-modification system"/>
    <property type="evidence" value="ECO:0007669"/>
    <property type="project" value="UniProtKB-KW"/>
</dbReference>
<evidence type="ECO:0000256" key="3">
    <source>
        <dbReference type="ARBA" id="ARBA00022722"/>
    </source>
</evidence>
<feature type="domain" description="Restriction endonuclease type I HsdR N-terminal" evidence="11">
    <location>
        <begin position="2"/>
        <end position="207"/>
    </location>
</feature>
<evidence type="ECO:0000256" key="9">
    <source>
        <dbReference type="ARBA" id="ARBA00023125"/>
    </source>
</evidence>
<dbReference type="InterPro" id="IPR051268">
    <property type="entry name" value="Type-I_R_enzyme_R_subunit"/>
</dbReference>
<gene>
    <name evidence="13" type="ORF">OMM_10793</name>
</gene>
<feature type="domain" description="SWI2/SNF2 ATPase" evidence="12">
    <location>
        <begin position="275"/>
        <end position="385"/>
    </location>
</feature>
<dbReference type="PANTHER" id="PTHR30195">
    <property type="entry name" value="TYPE I SITE-SPECIFIC DEOXYRIBONUCLEASE PROTEIN SUBUNIT M AND R"/>
    <property type="match status" value="1"/>
</dbReference>
<comment type="subunit">
    <text evidence="10">The type I restriction/modification system is composed of three polypeptides R, M and S.</text>
</comment>
<accession>A0A1V1P061</accession>
<keyword evidence="9 10" id="KW-0238">DNA-binding</keyword>
<evidence type="ECO:0000256" key="2">
    <source>
        <dbReference type="ARBA" id="ARBA00008598"/>
    </source>
</evidence>
<proteinExistence type="inferred from homology"/>
<evidence type="ECO:0000256" key="1">
    <source>
        <dbReference type="ARBA" id="ARBA00000851"/>
    </source>
</evidence>
<name>A0A1V1P061_9BACT</name>
<dbReference type="GO" id="GO:0009035">
    <property type="term" value="F:type I site-specific deoxyribonuclease activity"/>
    <property type="evidence" value="ECO:0007669"/>
    <property type="project" value="UniProtKB-EC"/>
</dbReference>
<keyword evidence="3" id="KW-0540">Nuclease</keyword>
<dbReference type="Pfam" id="PF18766">
    <property type="entry name" value="SWI2_SNF2"/>
    <property type="match status" value="1"/>
</dbReference>
<dbReference type="Gene3D" id="3.40.50.300">
    <property type="entry name" value="P-loop containing nucleotide triphosphate hydrolases"/>
    <property type="match status" value="1"/>
</dbReference>
<comment type="caution">
    <text evidence="13">The sequence shown here is derived from an EMBL/GenBank/DDBJ whole genome shotgun (WGS) entry which is preliminary data.</text>
</comment>
<keyword evidence="5 10" id="KW-0680">Restriction system</keyword>
<comment type="similarity">
    <text evidence="2 10">Belongs to the HsdR family.</text>
</comment>
<dbReference type="PANTHER" id="PTHR30195:SF15">
    <property type="entry name" value="TYPE I RESTRICTION ENZYME HINDI ENDONUCLEASE SUBUNIT"/>
    <property type="match status" value="1"/>
</dbReference>
<evidence type="ECO:0000259" key="12">
    <source>
        <dbReference type="Pfam" id="PF18766"/>
    </source>
</evidence>